<name>A0A3S0Z947_ELYCH</name>
<proteinExistence type="predicted"/>
<dbReference type="Gene3D" id="3.10.100.10">
    <property type="entry name" value="Mannose-Binding Protein A, subunit A"/>
    <property type="match status" value="1"/>
</dbReference>
<comment type="caution">
    <text evidence="2">The sequence shown here is derived from an EMBL/GenBank/DDBJ whole genome shotgun (WGS) entry which is preliminary data.</text>
</comment>
<evidence type="ECO:0000259" key="1">
    <source>
        <dbReference type="PROSITE" id="PS50041"/>
    </source>
</evidence>
<sequence length="284" mass="32219">MFLRPDEYKLIKRVKLKLEKAHHKFQSLFTTYTALLLLVEIKMAASQCPKYWTKNPHSGTCLRAYNASKNWYEARLLCKRVHGDLIKILSSDENQFVQDFLASSSIGEGANFFLGLRRKNNSFYWLEDAVKAPYTSWGSNEPKELTDIADCVKMDIKNHLMWTAVNCMSNTKVICERFAGTEECKIKEQGLVCPQTCSSHCKGNEQDTTCERRNGACFLGCHAGYKGSACVDRCGYMRYGPDCEKHCSVNCFGFHNPCNHENGSCISGCVHGYLGERCENGKKY</sequence>
<dbReference type="InterPro" id="IPR050111">
    <property type="entry name" value="C-type_lectin/snaclec_domain"/>
</dbReference>
<feature type="domain" description="C-type lectin" evidence="1">
    <location>
        <begin position="57"/>
        <end position="176"/>
    </location>
</feature>
<dbReference type="Pfam" id="PF00059">
    <property type="entry name" value="Lectin_C"/>
    <property type="match status" value="1"/>
</dbReference>
<gene>
    <name evidence="2" type="ORF">EGW08_022586</name>
</gene>
<evidence type="ECO:0000313" key="2">
    <source>
        <dbReference type="EMBL" id="RUS69648.1"/>
    </source>
</evidence>
<dbReference type="PANTHER" id="PTHR22803">
    <property type="entry name" value="MANNOSE, PHOSPHOLIPASE, LECTIN RECEPTOR RELATED"/>
    <property type="match status" value="1"/>
</dbReference>
<dbReference type="InterPro" id="IPR001304">
    <property type="entry name" value="C-type_lectin-like"/>
</dbReference>
<dbReference type="OrthoDB" id="6096254at2759"/>
<dbReference type="EMBL" id="RQTK01001613">
    <property type="protein sequence ID" value="RUS69648.1"/>
    <property type="molecule type" value="Genomic_DNA"/>
</dbReference>
<dbReference type="SUPFAM" id="SSF56436">
    <property type="entry name" value="C-type lectin-like"/>
    <property type="match status" value="1"/>
</dbReference>
<dbReference type="InterPro" id="IPR016186">
    <property type="entry name" value="C-type_lectin-like/link_sf"/>
</dbReference>
<dbReference type="PROSITE" id="PS50041">
    <property type="entry name" value="C_TYPE_LECTIN_2"/>
    <property type="match status" value="1"/>
</dbReference>
<organism evidence="2 3">
    <name type="scientific">Elysia chlorotica</name>
    <name type="common">Eastern emerald elysia</name>
    <name type="synonym">Sea slug</name>
    <dbReference type="NCBI Taxonomy" id="188477"/>
    <lineage>
        <taxon>Eukaryota</taxon>
        <taxon>Metazoa</taxon>
        <taxon>Spiralia</taxon>
        <taxon>Lophotrochozoa</taxon>
        <taxon>Mollusca</taxon>
        <taxon>Gastropoda</taxon>
        <taxon>Heterobranchia</taxon>
        <taxon>Euthyneura</taxon>
        <taxon>Panpulmonata</taxon>
        <taxon>Sacoglossa</taxon>
        <taxon>Placobranchoidea</taxon>
        <taxon>Plakobranchidae</taxon>
        <taxon>Elysia</taxon>
    </lineage>
</organism>
<dbReference type="Proteomes" id="UP000271974">
    <property type="component" value="Unassembled WGS sequence"/>
</dbReference>
<dbReference type="CDD" id="cd00037">
    <property type="entry name" value="CLECT"/>
    <property type="match status" value="1"/>
</dbReference>
<dbReference type="SMART" id="SM00034">
    <property type="entry name" value="CLECT"/>
    <property type="match status" value="1"/>
</dbReference>
<keyword evidence="3" id="KW-1185">Reference proteome</keyword>
<feature type="non-terminal residue" evidence="2">
    <location>
        <position position="284"/>
    </location>
</feature>
<protein>
    <recommendedName>
        <fullName evidence="1">C-type lectin domain-containing protein</fullName>
    </recommendedName>
</protein>
<evidence type="ECO:0000313" key="3">
    <source>
        <dbReference type="Proteomes" id="UP000271974"/>
    </source>
</evidence>
<reference evidence="2 3" key="1">
    <citation type="submission" date="2019-01" db="EMBL/GenBank/DDBJ databases">
        <title>A draft genome assembly of the solar-powered sea slug Elysia chlorotica.</title>
        <authorList>
            <person name="Cai H."/>
            <person name="Li Q."/>
            <person name="Fang X."/>
            <person name="Li J."/>
            <person name="Curtis N.E."/>
            <person name="Altenburger A."/>
            <person name="Shibata T."/>
            <person name="Feng M."/>
            <person name="Maeda T."/>
            <person name="Schwartz J.A."/>
            <person name="Shigenobu S."/>
            <person name="Lundholm N."/>
            <person name="Nishiyama T."/>
            <person name="Yang H."/>
            <person name="Hasebe M."/>
            <person name="Li S."/>
            <person name="Pierce S.K."/>
            <person name="Wang J."/>
        </authorList>
    </citation>
    <scope>NUCLEOTIDE SEQUENCE [LARGE SCALE GENOMIC DNA]</scope>
    <source>
        <strain evidence="2">EC2010</strain>
        <tissue evidence="2">Whole organism of an adult</tissue>
    </source>
</reference>
<accession>A0A3S0Z947</accession>
<dbReference type="InterPro" id="IPR016187">
    <property type="entry name" value="CTDL_fold"/>
</dbReference>
<dbReference type="AlphaFoldDB" id="A0A3S0Z947"/>